<feature type="transmembrane region" description="Helical" evidence="1">
    <location>
        <begin position="264"/>
        <end position="285"/>
    </location>
</feature>
<feature type="signal peptide" evidence="2">
    <location>
        <begin position="1"/>
        <end position="36"/>
    </location>
</feature>
<feature type="chain" id="PRO_5026859864" evidence="2">
    <location>
        <begin position="37"/>
        <end position="294"/>
    </location>
</feature>
<dbReference type="RefSeq" id="WP_156684761.1">
    <property type="nucleotide sequence ID" value="NZ_CACRUA010000029.1"/>
</dbReference>
<protein>
    <submittedName>
        <fullName evidence="3">Uncharacterized protein</fullName>
    </submittedName>
</protein>
<evidence type="ECO:0000313" key="3">
    <source>
        <dbReference type="EMBL" id="VYU56829.1"/>
    </source>
</evidence>
<keyword evidence="1" id="KW-0472">Membrane</keyword>
<sequence length="294" mass="32570">MGYFIKKQNRKNITRFFTVLSLCFLLSGTAPLTALAHDAEWGMWRGEQNALIIGTITETEGNLYQITVNHALTCGPEGAEKNVIDRMLPLSEIPGELTADFTGYQGELYSYTTSYHGREKPEKGDFVLLSLDKKGEIWKLVWPPYELSGTDPQTLELLPEKEKTNTAAAWEIFIRSGGSINEFFFSGANSLSANILQEDGSVKRELLWERQEGTESETADKSTSGRNISDETAALAGAGDSSGAADGRNRLIRETGEGSYRSSFWPLIAVSVVVCILCFGLGVIWEIHRKKNRK</sequence>
<evidence type="ECO:0000256" key="2">
    <source>
        <dbReference type="SAM" id="SignalP"/>
    </source>
</evidence>
<dbReference type="AlphaFoldDB" id="A0A6N3FZ85"/>
<organism evidence="3">
    <name type="scientific">Clostridium symbiosum</name>
    <name type="common">Bacteroides symbiosus</name>
    <dbReference type="NCBI Taxonomy" id="1512"/>
    <lineage>
        <taxon>Bacteria</taxon>
        <taxon>Bacillati</taxon>
        <taxon>Bacillota</taxon>
        <taxon>Clostridia</taxon>
        <taxon>Lachnospirales</taxon>
        <taxon>Lachnospiraceae</taxon>
        <taxon>Otoolea</taxon>
    </lineage>
</organism>
<name>A0A6N3FZ85_CLOSY</name>
<dbReference type="EMBL" id="CACRUA010000029">
    <property type="protein sequence ID" value="VYU56829.1"/>
    <property type="molecule type" value="Genomic_DNA"/>
</dbReference>
<proteinExistence type="predicted"/>
<keyword evidence="1" id="KW-0812">Transmembrane</keyword>
<keyword evidence="2" id="KW-0732">Signal</keyword>
<keyword evidence="1" id="KW-1133">Transmembrane helix</keyword>
<gene>
    <name evidence="3" type="ORF">CSLFYP84_02749</name>
</gene>
<accession>A0A6N3FZ85</accession>
<reference evidence="3" key="1">
    <citation type="submission" date="2019-11" db="EMBL/GenBank/DDBJ databases">
        <authorList>
            <person name="Feng L."/>
        </authorList>
    </citation>
    <scope>NUCLEOTIDE SEQUENCE</scope>
    <source>
        <strain evidence="3">CsymbiosumLFYP84</strain>
    </source>
</reference>
<evidence type="ECO:0000256" key="1">
    <source>
        <dbReference type="SAM" id="Phobius"/>
    </source>
</evidence>